<dbReference type="OrthoDB" id="9810250at2"/>
<accession>G5JUN1</accession>
<gene>
    <name evidence="4" type="ORF">STRMA_1021</name>
</gene>
<feature type="DNA-binding region" description="H-T-H motif" evidence="2">
    <location>
        <begin position="34"/>
        <end position="53"/>
    </location>
</feature>
<organism evidence="4 5">
    <name type="scientific">Streptococcus macacae NCTC 11558</name>
    <dbReference type="NCBI Taxonomy" id="764298"/>
    <lineage>
        <taxon>Bacteria</taxon>
        <taxon>Bacillati</taxon>
        <taxon>Bacillota</taxon>
        <taxon>Bacilli</taxon>
        <taxon>Lactobacillales</taxon>
        <taxon>Streptococcaceae</taxon>
        <taxon>Streptococcus</taxon>
    </lineage>
</organism>
<dbReference type="PROSITE" id="PS50977">
    <property type="entry name" value="HTH_TETR_2"/>
    <property type="match status" value="1"/>
</dbReference>
<dbReference type="InterPro" id="IPR001647">
    <property type="entry name" value="HTH_TetR"/>
</dbReference>
<dbReference type="SUPFAM" id="SSF46689">
    <property type="entry name" value="Homeodomain-like"/>
    <property type="match status" value="1"/>
</dbReference>
<dbReference type="InterPro" id="IPR050624">
    <property type="entry name" value="HTH-type_Tx_Regulator"/>
</dbReference>
<dbReference type="STRING" id="764298.STRMA_1021"/>
<dbReference type="EMBL" id="AEUW02000001">
    <property type="protein sequence ID" value="EHJ52159.1"/>
    <property type="molecule type" value="Genomic_DNA"/>
</dbReference>
<sequence>MANTEKNKQYQETEDRIEEVYRVLRKKLPLEKVTVSQICKEAQINRSSFYYHYLDVYDLNEKLVYKMNDRLSQKMGEVGRDFLSRTNLLVFFQHIKDEMETYKLMTSAQIQFPIQRSYDQFKDFLLQKPRYKKQTEEELLMSIVYVQAGFHYMMRQWLADDCQMPVEQIVDLFLKELN</sequence>
<feature type="domain" description="HTH tetR-type" evidence="3">
    <location>
        <begin position="11"/>
        <end position="71"/>
    </location>
</feature>
<dbReference type="PANTHER" id="PTHR43479:SF11">
    <property type="entry name" value="ACREF_ENVCD OPERON REPRESSOR-RELATED"/>
    <property type="match status" value="1"/>
</dbReference>
<dbReference type="GO" id="GO:0003677">
    <property type="term" value="F:DNA binding"/>
    <property type="evidence" value="ECO:0007669"/>
    <property type="project" value="UniProtKB-UniRule"/>
</dbReference>
<dbReference type="RefSeq" id="WP_003079889.1">
    <property type="nucleotide sequence ID" value="NZ_AEUW02000001.1"/>
</dbReference>
<evidence type="ECO:0000259" key="3">
    <source>
        <dbReference type="PROSITE" id="PS50977"/>
    </source>
</evidence>
<reference evidence="4 5" key="1">
    <citation type="journal article" date="2014" name="Int. J. Syst. Evol. Microbiol.">
        <title>Phylogenomics and the dynamic genome evolution of the genus Streptococcus.</title>
        <authorList>
            <consortium name="The Broad Institute Genome Sequencing Platform"/>
            <person name="Richards V.P."/>
            <person name="Palmer S.R."/>
            <person name="Pavinski Bitar P.D."/>
            <person name="Qin X."/>
            <person name="Weinstock G.M."/>
            <person name="Highlander S.K."/>
            <person name="Town C.D."/>
            <person name="Burne R.A."/>
            <person name="Stanhope M.J."/>
        </authorList>
    </citation>
    <scope>NUCLEOTIDE SEQUENCE [LARGE SCALE GENOMIC DNA]</scope>
    <source>
        <strain evidence="4 5">NCTC 11558</strain>
    </source>
</reference>
<evidence type="ECO:0000313" key="4">
    <source>
        <dbReference type="EMBL" id="EHJ52159.1"/>
    </source>
</evidence>
<dbReference type="Gene3D" id="1.10.357.10">
    <property type="entry name" value="Tetracycline Repressor, domain 2"/>
    <property type="match status" value="1"/>
</dbReference>
<keyword evidence="1 2" id="KW-0238">DNA-binding</keyword>
<evidence type="ECO:0000256" key="2">
    <source>
        <dbReference type="PROSITE-ProRule" id="PRU00335"/>
    </source>
</evidence>
<comment type="caution">
    <text evidence="4">The sequence shown here is derived from an EMBL/GenBank/DDBJ whole genome shotgun (WGS) entry which is preliminary data.</text>
</comment>
<dbReference type="PANTHER" id="PTHR43479">
    <property type="entry name" value="ACREF/ENVCD OPERON REPRESSOR-RELATED"/>
    <property type="match status" value="1"/>
</dbReference>
<evidence type="ECO:0000313" key="5">
    <source>
        <dbReference type="Proteomes" id="UP000003573"/>
    </source>
</evidence>
<proteinExistence type="predicted"/>
<name>G5JUN1_9STRE</name>
<dbReference type="Proteomes" id="UP000003573">
    <property type="component" value="Unassembled WGS sequence"/>
</dbReference>
<dbReference type="eggNOG" id="COG1309">
    <property type="taxonomic scope" value="Bacteria"/>
</dbReference>
<dbReference type="InterPro" id="IPR009057">
    <property type="entry name" value="Homeodomain-like_sf"/>
</dbReference>
<protein>
    <submittedName>
        <fullName evidence="4">Transcriptional regulator, TetR domain protein</fullName>
    </submittedName>
</protein>
<evidence type="ECO:0000256" key="1">
    <source>
        <dbReference type="ARBA" id="ARBA00023125"/>
    </source>
</evidence>
<keyword evidence="5" id="KW-1185">Reference proteome</keyword>
<dbReference type="AlphaFoldDB" id="G5JUN1"/>